<dbReference type="Pfam" id="PF00005">
    <property type="entry name" value="ABC_tran"/>
    <property type="match status" value="1"/>
</dbReference>
<dbReference type="Proteomes" id="UP000284605">
    <property type="component" value="Unassembled WGS sequence"/>
</dbReference>
<dbReference type="SMART" id="SM00382">
    <property type="entry name" value="AAA"/>
    <property type="match status" value="1"/>
</dbReference>
<dbReference type="PROSITE" id="PS50893">
    <property type="entry name" value="ABC_TRANSPORTER_2"/>
    <property type="match status" value="1"/>
</dbReference>
<dbReference type="PANTHER" id="PTHR42788:SF19">
    <property type="entry name" value="ALIPHATIC SULFONATES IMPORT ATP-BINDING PROTEIN SSUB 2"/>
    <property type="match status" value="1"/>
</dbReference>
<dbReference type="GO" id="GO:0016887">
    <property type="term" value="F:ATP hydrolysis activity"/>
    <property type="evidence" value="ECO:0007669"/>
    <property type="project" value="InterPro"/>
</dbReference>
<feature type="domain" description="ABC transporter" evidence="5">
    <location>
        <begin position="9"/>
        <end position="231"/>
    </location>
</feature>
<dbReference type="SUPFAM" id="SSF52540">
    <property type="entry name" value="P-loop containing nucleoside triphosphate hydrolases"/>
    <property type="match status" value="1"/>
</dbReference>
<evidence type="ECO:0000313" key="7">
    <source>
        <dbReference type="Proteomes" id="UP000284605"/>
    </source>
</evidence>
<dbReference type="InterPro" id="IPR027417">
    <property type="entry name" value="P-loop_NTPase"/>
</dbReference>
<dbReference type="Gene3D" id="3.40.50.300">
    <property type="entry name" value="P-loop containing nucleotide triphosphate hydrolases"/>
    <property type="match status" value="1"/>
</dbReference>
<dbReference type="GO" id="GO:0005524">
    <property type="term" value="F:ATP binding"/>
    <property type="evidence" value="ECO:0007669"/>
    <property type="project" value="UniProtKB-KW"/>
</dbReference>
<comment type="similarity">
    <text evidence="1">Belongs to the ABC transporter superfamily.</text>
</comment>
<keyword evidence="4 6" id="KW-0067">ATP-binding</keyword>
<organism evidence="6 7">
    <name type="scientific">Oleomonas cavernae</name>
    <dbReference type="NCBI Taxonomy" id="2320859"/>
    <lineage>
        <taxon>Bacteria</taxon>
        <taxon>Pseudomonadati</taxon>
        <taxon>Pseudomonadota</taxon>
        <taxon>Alphaproteobacteria</taxon>
        <taxon>Acetobacterales</taxon>
        <taxon>Acetobacteraceae</taxon>
        <taxon>Oleomonas</taxon>
    </lineage>
</organism>
<evidence type="ECO:0000256" key="3">
    <source>
        <dbReference type="ARBA" id="ARBA00022741"/>
    </source>
</evidence>
<dbReference type="InterPro" id="IPR003439">
    <property type="entry name" value="ABC_transporter-like_ATP-bd"/>
</dbReference>
<reference evidence="6 7" key="1">
    <citation type="submission" date="2018-09" db="EMBL/GenBank/DDBJ databases">
        <authorList>
            <person name="Zhu H."/>
        </authorList>
    </citation>
    <scope>NUCLEOTIDE SEQUENCE [LARGE SCALE GENOMIC DNA]</scope>
    <source>
        <strain evidence="6 7">K1W22B-8</strain>
    </source>
</reference>
<protein>
    <submittedName>
        <fullName evidence="6">ATP-binding cassette domain-containing protein</fullName>
    </submittedName>
</protein>
<accession>A0A418VTU8</accession>
<dbReference type="InterPro" id="IPR050166">
    <property type="entry name" value="ABC_transporter_ATP-bind"/>
</dbReference>
<evidence type="ECO:0000256" key="2">
    <source>
        <dbReference type="ARBA" id="ARBA00022448"/>
    </source>
</evidence>
<name>A0A418VTU8_9PROT</name>
<proteinExistence type="inferred from homology"/>
<comment type="caution">
    <text evidence="6">The sequence shown here is derived from an EMBL/GenBank/DDBJ whole genome shotgun (WGS) entry which is preliminary data.</text>
</comment>
<keyword evidence="7" id="KW-1185">Reference proteome</keyword>
<evidence type="ECO:0000256" key="4">
    <source>
        <dbReference type="ARBA" id="ARBA00022840"/>
    </source>
</evidence>
<dbReference type="AlphaFoldDB" id="A0A418VTU8"/>
<dbReference type="OrthoDB" id="8016555at2"/>
<dbReference type="PANTHER" id="PTHR42788">
    <property type="entry name" value="TAURINE IMPORT ATP-BINDING PROTEIN-RELATED"/>
    <property type="match status" value="1"/>
</dbReference>
<dbReference type="InterPro" id="IPR003593">
    <property type="entry name" value="AAA+_ATPase"/>
</dbReference>
<keyword evidence="2" id="KW-0813">Transport</keyword>
<evidence type="ECO:0000256" key="1">
    <source>
        <dbReference type="ARBA" id="ARBA00005417"/>
    </source>
</evidence>
<dbReference type="RefSeq" id="WP_119782618.1">
    <property type="nucleotide sequence ID" value="NZ_QYUK01000016.1"/>
</dbReference>
<sequence>MPDVGGPPLLEARITRKCYHGPGGTVEAVGNLSLTIAPGEFVCLIGPSGCGKTTTLRILLGLDRDFEGQVTPDPRDLAIGVAFQEPRLLPWRTVEQNIRLALPAGRRQRNLDHLLADFGLVAWRARYPGALSLGLARRVSLARALADDPPLLVLDEPFVSLDDRAAGELRALVLAAAQDHGMSVLMVTHNIREALWLADRLVLLSPRPAHVLGEVVLDAPRLVRTGPWIEQQHHKLAASFQTVMT</sequence>
<dbReference type="EMBL" id="QYUK01000016">
    <property type="protein sequence ID" value="RJF80566.1"/>
    <property type="molecule type" value="Genomic_DNA"/>
</dbReference>
<gene>
    <name evidence="6" type="ORF">D3874_25940</name>
</gene>
<evidence type="ECO:0000313" key="6">
    <source>
        <dbReference type="EMBL" id="RJF80566.1"/>
    </source>
</evidence>
<keyword evidence="3" id="KW-0547">Nucleotide-binding</keyword>
<evidence type="ECO:0000259" key="5">
    <source>
        <dbReference type="PROSITE" id="PS50893"/>
    </source>
</evidence>